<evidence type="ECO:0000256" key="1">
    <source>
        <dbReference type="SAM" id="Phobius"/>
    </source>
</evidence>
<gene>
    <name evidence="2" type="ORF">Ga0074812_10465</name>
</gene>
<reference evidence="3" key="1">
    <citation type="submission" date="2015-11" db="EMBL/GenBank/DDBJ databases">
        <authorList>
            <person name="Varghese N."/>
        </authorList>
    </citation>
    <scope>NUCLEOTIDE SEQUENCE [LARGE SCALE GENOMIC DNA]</scope>
    <source>
        <strain evidence="3">DSM 45899</strain>
    </source>
</reference>
<feature type="transmembrane region" description="Helical" evidence="1">
    <location>
        <begin position="6"/>
        <end position="28"/>
    </location>
</feature>
<dbReference type="EMBL" id="FAOZ01000004">
    <property type="protein sequence ID" value="CUU54985.1"/>
    <property type="molecule type" value="Genomic_DNA"/>
</dbReference>
<evidence type="ECO:0000313" key="3">
    <source>
        <dbReference type="Proteomes" id="UP000198802"/>
    </source>
</evidence>
<accession>A0A0S4QIC2</accession>
<keyword evidence="3" id="KW-1185">Reference proteome</keyword>
<dbReference type="AlphaFoldDB" id="A0A0S4QIC2"/>
<keyword evidence="1" id="KW-1133">Transmembrane helix</keyword>
<proteinExistence type="predicted"/>
<protein>
    <submittedName>
        <fullName evidence="2">Uncharacterized protein</fullName>
    </submittedName>
</protein>
<feature type="transmembrane region" description="Helical" evidence="1">
    <location>
        <begin position="40"/>
        <end position="62"/>
    </location>
</feature>
<sequence length="65" mass="6738">MTTHLLLALVLAIEVLVSILIAMIAALLVRRDGASVATAVERSATAFGGAFTLMLAVTALWLQGT</sequence>
<keyword evidence="1" id="KW-0472">Membrane</keyword>
<evidence type="ECO:0000313" key="2">
    <source>
        <dbReference type="EMBL" id="CUU54985.1"/>
    </source>
</evidence>
<organism evidence="2 3">
    <name type="scientific">Parafrankia irregularis</name>
    <dbReference type="NCBI Taxonomy" id="795642"/>
    <lineage>
        <taxon>Bacteria</taxon>
        <taxon>Bacillati</taxon>
        <taxon>Actinomycetota</taxon>
        <taxon>Actinomycetes</taxon>
        <taxon>Frankiales</taxon>
        <taxon>Frankiaceae</taxon>
        <taxon>Parafrankia</taxon>
    </lineage>
</organism>
<keyword evidence="1" id="KW-0812">Transmembrane</keyword>
<dbReference type="RefSeq" id="WP_091273097.1">
    <property type="nucleotide sequence ID" value="NZ_FAOZ01000004.1"/>
</dbReference>
<dbReference type="Proteomes" id="UP000198802">
    <property type="component" value="Unassembled WGS sequence"/>
</dbReference>
<name>A0A0S4QIC2_9ACTN</name>